<keyword evidence="1" id="KW-0238">DNA-binding</keyword>
<dbReference type="Pfam" id="PF13411">
    <property type="entry name" value="MerR_1"/>
    <property type="match status" value="1"/>
</dbReference>
<dbReference type="OrthoDB" id="5242095at2"/>
<reference evidence="3 4" key="1">
    <citation type="submission" date="2018-11" db="EMBL/GenBank/DDBJ databases">
        <title>Genomes From Bacteria Associated with the Canine Oral Cavity: a Test Case for Automated Genome-Based Taxonomic Assignment.</title>
        <authorList>
            <person name="Coil D.A."/>
            <person name="Jospin G."/>
            <person name="Darling A.E."/>
            <person name="Wallis C."/>
            <person name="Davis I.J."/>
            <person name="Harris S."/>
            <person name="Eisen J.A."/>
            <person name="Holcombe L.J."/>
            <person name="O'Flynn C."/>
        </authorList>
    </citation>
    <scope>NUCLEOTIDE SEQUENCE [LARGE SCALE GENOMIC DNA]</scope>
    <source>
        <strain evidence="3 4">OH887_COT-365</strain>
    </source>
</reference>
<dbReference type="PANTHER" id="PTHR30204">
    <property type="entry name" value="REDOX-CYCLING DRUG-SENSING TRANSCRIPTIONAL ACTIVATOR SOXR"/>
    <property type="match status" value="1"/>
</dbReference>
<organism evidence="3 4">
    <name type="scientific">Arachnia propionica</name>
    <dbReference type="NCBI Taxonomy" id="1750"/>
    <lineage>
        <taxon>Bacteria</taxon>
        <taxon>Bacillati</taxon>
        <taxon>Actinomycetota</taxon>
        <taxon>Actinomycetes</taxon>
        <taxon>Propionibacteriales</taxon>
        <taxon>Propionibacteriaceae</taxon>
        <taxon>Arachnia</taxon>
    </lineage>
</organism>
<accession>A0A3P1TD51</accession>
<gene>
    <name evidence="3" type="ORF">EII34_02555</name>
</gene>
<evidence type="ECO:0000313" key="4">
    <source>
        <dbReference type="Proteomes" id="UP000280819"/>
    </source>
</evidence>
<sequence length="117" mass="12995">MRISDVAAHTGIAPRLLRYYEEQGLLEPVRDASGYRDYSDQDVGVARRIRQLLDAGLSTQTIRAVLPCLIERAGQLTPICSETIAELRREQERIEATITTLATSRDAIARVIKAANT</sequence>
<dbReference type="GO" id="GO:0003700">
    <property type="term" value="F:DNA-binding transcription factor activity"/>
    <property type="evidence" value="ECO:0007669"/>
    <property type="project" value="InterPro"/>
</dbReference>
<protein>
    <submittedName>
        <fullName evidence="3">MerR family transcriptional regulator</fullName>
    </submittedName>
</protein>
<dbReference type="InterPro" id="IPR047057">
    <property type="entry name" value="MerR_fam"/>
</dbReference>
<dbReference type="GO" id="GO:0003677">
    <property type="term" value="F:DNA binding"/>
    <property type="evidence" value="ECO:0007669"/>
    <property type="project" value="UniProtKB-KW"/>
</dbReference>
<dbReference type="EMBL" id="RQZG01000001">
    <property type="protein sequence ID" value="RRD07381.1"/>
    <property type="molecule type" value="Genomic_DNA"/>
</dbReference>
<dbReference type="Gene3D" id="1.10.1660.10">
    <property type="match status" value="1"/>
</dbReference>
<dbReference type="PROSITE" id="PS00552">
    <property type="entry name" value="HTH_MERR_1"/>
    <property type="match status" value="1"/>
</dbReference>
<dbReference type="PANTHER" id="PTHR30204:SF93">
    <property type="entry name" value="HTH MERR-TYPE DOMAIN-CONTAINING PROTEIN"/>
    <property type="match status" value="1"/>
</dbReference>
<dbReference type="InterPro" id="IPR009061">
    <property type="entry name" value="DNA-bd_dom_put_sf"/>
</dbReference>
<dbReference type="AlphaFoldDB" id="A0A3P1TD51"/>
<evidence type="ECO:0000256" key="1">
    <source>
        <dbReference type="ARBA" id="ARBA00023125"/>
    </source>
</evidence>
<feature type="domain" description="HTH merR-type" evidence="2">
    <location>
        <begin position="1"/>
        <end position="68"/>
    </location>
</feature>
<dbReference type="InterPro" id="IPR000551">
    <property type="entry name" value="MerR-type_HTH_dom"/>
</dbReference>
<dbReference type="Proteomes" id="UP000280819">
    <property type="component" value="Unassembled WGS sequence"/>
</dbReference>
<dbReference type="SUPFAM" id="SSF46955">
    <property type="entry name" value="Putative DNA-binding domain"/>
    <property type="match status" value="1"/>
</dbReference>
<dbReference type="SMART" id="SM00422">
    <property type="entry name" value="HTH_MERR"/>
    <property type="match status" value="1"/>
</dbReference>
<proteinExistence type="predicted"/>
<comment type="caution">
    <text evidence="3">The sequence shown here is derived from an EMBL/GenBank/DDBJ whole genome shotgun (WGS) entry which is preliminary data.</text>
</comment>
<dbReference type="RefSeq" id="WP_124842540.1">
    <property type="nucleotide sequence ID" value="NZ_RQZG01000001.1"/>
</dbReference>
<evidence type="ECO:0000313" key="3">
    <source>
        <dbReference type="EMBL" id="RRD07381.1"/>
    </source>
</evidence>
<dbReference type="PROSITE" id="PS50937">
    <property type="entry name" value="HTH_MERR_2"/>
    <property type="match status" value="1"/>
</dbReference>
<name>A0A3P1TD51_9ACTN</name>
<evidence type="ECO:0000259" key="2">
    <source>
        <dbReference type="PROSITE" id="PS50937"/>
    </source>
</evidence>